<keyword evidence="2" id="KW-1185">Reference proteome</keyword>
<reference evidence="1 2" key="1">
    <citation type="submission" date="2022-10" db="EMBL/GenBank/DDBJ databases">
        <title>Complete genome sequence of Exiguobacterium profundum TSS-3 isolated from an extremely saline-alkaline spring located in Ixtapa, Chiapas-Mexico.</title>
        <authorList>
            <person name="Rincon-Rosales R."/>
            <person name="Rogel M.A."/>
            <person name="Rincon-Molina C.I."/>
            <person name="Guerrero G."/>
            <person name="Manzano-Gomez L.A."/>
            <person name="Lopez-Lopez A."/>
            <person name="Rincon Molina F.A."/>
            <person name="Martinez-Romero E."/>
        </authorList>
    </citation>
    <scope>NUCLEOTIDE SEQUENCE [LARGE SCALE GENOMIC DNA]</scope>
    <source>
        <strain evidence="1 2">TSS-3</strain>
    </source>
</reference>
<accession>A0ABY8B2N3</accession>
<proteinExistence type="predicted"/>
<evidence type="ECO:0008006" key="3">
    <source>
        <dbReference type="Google" id="ProtNLM"/>
    </source>
</evidence>
<organism evidence="1 2">
    <name type="scientific">Exiguobacterium profundum</name>
    <dbReference type="NCBI Taxonomy" id="307643"/>
    <lineage>
        <taxon>Bacteria</taxon>
        <taxon>Bacillati</taxon>
        <taxon>Bacillota</taxon>
        <taxon>Bacilli</taxon>
        <taxon>Bacillales</taxon>
        <taxon>Bacillales Family XII. Incertae Sedis</taxon>
        <taxon>Exiguobacterium</taxon>
    </lineage>
</organism>
<dbReference type="RefSeq" id="WP_275060470.1">
    <property type="nucleotide sequence ID" value="NZ_CP109617.1"/>
</dbReference>
<evidence type="ECO:0000313" key="1">
    <source>
        <dbReference type="EMBL" id="WED56166.1"/>
    </source>
</evidence>
<name>A0ABY8B2N3_9BACL</name>
<evidence type="ECO:0000313" key="2">
    <source>
        <dbReference type="Proteomes" id="UP001219957"/>
    </source>
</evidence>
<dbReference type="EMBL" id="CP109617">
    <property type="protein sequence ID" value="WED56166.1"/>
    <property type="molecule type" value="Genomic_DNA"/>
</dbReference>
<sequence length="152" mass="17445">MDHIVDQKLSKTARNIAEQKLNNFFTLPIRIDHLESRLVTATTPNYQTSEGQSHKAPSSPVEKAVLAREELDHALAELSELVYLRKLLEETQPELIRIWDLRFRKGLRNTDAIVIQELGYGNRQSYFNDRDALLGRIADVFGLWDDLRGGKT</sequence>
<protein>
    <recommendedName>
        <fullName evidence="3">ArpU family transcriptional regulator</fullName>
    </recommendedName>
</protein>
<gene>
    <name evidence="1" type="ORF">OE059_04720</name>
</gene>
<dbReference type="Proteomes" id="UP001219957">
    <property type="component" value="Chromosome"/>
</dbReference>